<sequence length="501" mass="55270">MSTLPKFTQVLVIGGGPAGSTTATLLAREGFDVTLMEKAVGPRYHIGESLLPSSMEILELTNAKEKVEAYGFQRKEGAYFEWGTDKWSFDFGQLNGKQKYSYHVRRADFDKLLLDHATSQGVKVFEGTEVRELSFNGARPQSAIWSQNSGDNSSGEISFDILVDASGRAGVMATRYLKNRQQNQVFQNIAVWGYWKGAGKVTEAPAGAFVGGSTEDGWLWGIPLHDGTLSVGVVMHKESYKARRSTSLEEFYLGAIAESPLMTKLLTQAELVSSVQAEQDYSYAAENFCGSGYFLIGDAACFLDPLLSTGVHLANLSALLASASITSLLRNEVSENQAISFYEKSYRQAYLRFLSLVSFFYDKKRGTDAYYEEAQELAHNDYRDSAPNTAFVNLVSGMEDLTEAQNGIDNLVIEKISQRAARSLSLEQVQEDLDGEKMDTQIMNVMEGMYTFSKDLSVEAAIDGFYVVTRPRLGLGRVSEKVEESAQKRLADSNAPSPSIR</sequence>
<keyword evidence="1" id="KW-0560">Oxidoreductase</keyword>
<keyword evidence="5" id="KW-1185">Reference proteome</keyword>
<comment type="similarity">
    <text evidence="3">Belongs to the flavin-dependent halogenase family. Bacterial tryptophan halogenase subfamily.</text>
</comment>
<evidence type="ECO:0000313" key="5">
    <source>
        <dbReference type="Proteomes" id="UP000660380"/>
    </source>
</evidence>
<dbReference type="InterPro" id="IPR006905">
    <property type="entry name" value="Flavin_halogenase"/>
</dbReference>
<dbReference type="Pfam" id="PF04820">
    <property type="entry name" value="Trp_halogenase"/>
    <property type="match status" value="2"/>
</dbReference>
<dbReference type="Proteomes" id="UP000660380">
    <property type="component" value="Unassembled WGS sequence"/>
</dbReference>
<evidence type="ECO:0000256" key="3">
    <source>
        <dbReference type="ARBA" id="ARBA00038396"/>
    </source>
</evidence>
<dbReference type="InterPro" id="IPR036188">
    <property type="entry name" value="FAD/NAD-bd_sf"/>
</dbReference>
<evidence type="ECO:0000313" key="4">
    <source>
        <dbReference type="EMBL" id="MBD2606582.1"/>
    </source>
</evidence>
<dbReference type="SUPFAM" id="SSF51905">
    <property type="entry name" value="FAD/NAD(P)-binding domain"/>
    <property type="match status" value="1"/>
</dbReference>
<name>A0ABR8GT44_9CYAN</name>
<evidence type="ECO:0000256" key="2">
    <source>
        <dbReference type="ARBA" id="ARBA00023033"/>
    </source>
</evidence>
<dbReference type="InterPro" id="IPR050816">
    <property type="entry name" value="Flavin-dep_Halogenase_NPB"/>
</dbReference>
<dbReference type="EMBL" id="JACJTA010000043">
    <property type="protein sequence ID" value="MBD2606582.1"/>
    <property type="molecule type" value="Genomic_DNA"/>
</dbReference>
<proteinExistence type="inferred from homology"/>
<comment type="caution">
    <text evidence="4">The sequence shown here is derived from an EMBL/GenBank/DDBJ whole genome shotgun (WGS) entry which is preliminary data.</text>
</comment>
<accession>A0ABR8GT44</accession>
<gene>
    <name evidence="4" type="ORF">H6G81_19105</name>
</gene>
<dbReference type="RefSeq" id="WP_051502977.1">
    <property type="nucleotide sequence ID" value="NZ_JACJTA010000043.1"/>
</dbReference>
<organism evidence="4 5">
    <name type="scientific">Scytonema hofmannii FACHB-248</name>
    <dbReference type="NCBI Taxonomy" id="1842502"/>
    <lineage>
        <taxon>Bacteria</taxon>
        <taxon>Bacillati</taxon>
        <taxon>Cyanobacteriota</taxon>
        <taxon>Cyanophyceae</taxon>
        <taxon>Nostocales</taxon>
        <taxon>Scytonemataceae</taxon>
        <taxon>Scytonema</taxon>
    </lineage>
</organism>
<dbReference type="PRINTS" id="PR00420">
    <property type="entry name" value="RNGMNOXGNASE"/>
</dbReference>
<dbReference type="PANTHER" id="PTHR43747:SF5">
    <property type="entry name" value="FAD-BINDING DOMAIN-CONTAINING PROTEIN"/>
    <property type="match status" value="1"/>
</dbReference>
<keyword evidence="2" id="KW-0503">Monooxygenase</keyword>
<protein>
    <submittedName>
        <fullName evidence="4">Tryptophan 7-halogenase</fullName>
    </submittedName>
</protein>
<evidence type="ECO:0000256" key="1">
    <source>
        <dbReference type="ARBA" id="ARBA00023002"/>
    </source>
</evidence>
<reference evidence="4 5" key="1">
    <citation type="journal article" date="2020" name="ISME J.">
        <title>Comparative genomics reveals insights into cyanobacterial evolution and habitat adaptation.</title>
        <authorList>
            <person name="Chen M.Y."/>
            <person name="Teng W.K."/>
            <person name="Zhao L."/>
            <person name="Hu C.X."/>
            <person name="Zhou Y.K."/>
            <person name="Han B.P."/>
            <person name="Song L.R."/>
            <person name="Shu W.S."/>
        </authorList>
    </citation>
    <scope>NUCLEOTIDE SEQUENCE [LARGE SCALE GENOMIC DNA]</scope>
    <source>
        <strain evidence="4 5">FACHB-248</strain>
    </source>
</reference>
<dbReference type="Gene3D" id="3.50.50.60">
    <property type="entry name" value="FAD/NAD(P)-binding domain"/>
    <property type="match status" value="1"/>
</dbReference>
<dbReference type="PANTHER" id="PTHR43747">
    <property type="entry name" value="FAD-BINDING PROTEIN"/>
    <property type="match status" value="1"/>
</dbReference>